<dbReference type="RefSeq" id="WP_177171546.1">
    <property type="nucleotide sequence ID" value="NZ_FNZZ01000002.1"/>
</dbReference>
<dbReference type="InterPro" id="IPR053167">
    <property type="entry name" value="Spore_coat_component"/>
</dbReference>
<keyword evidence="3" id="KW-1185">Reference proteome</keyword>
<dbReference type="PANTHER" id="PTHR37089">
    <property type="entry name" value="PROTEIN U-RELATED"/>
    <property type="match status" value="1"/>
</dbReference>
<evidence type="ECO:0000259" key="1">
    <source>
        <dbReference type="Pfam" id="PF05229"/>
    </source>
</evidence>
<dbReference type="InterPro" id="IPR007893">
    <property type="entry name" value="Spore_coat_U/FanG"/>
</dbReference>
<organism evidence="2 3">
    <name type="scientific">Sphingomonas palmae</name>
    <dbReference type="NCBI Taxonomy" id="1855283"/>
    <lineage>
        <taxon>Bacteria</taxon>
        <taxon>Pseudomonadati</taxon>
        <taxon>Pseudomonadota</taxon>
        <taxon>Alphaproteobacteria</taxon>
        <taxon>Sphingomonadales</taxon>
        <taxon>Sphingomonadaceae</taxon>
        <taxon>Sphingomonas</taxon>
    </lineage>
</organism>
<dbReference type="Pfam" id="PF05229">
    <property type="entry name" value="SCPU"/>
    <property type="match status" value="1"/>
</dbReference>
<accession>A0A1H7L200</accession>
<dbReference type="AlphaFoldDB" id="A0A1H7L200"/>
<dbReference type="STRING" id="1855283.SAMN05216382_1132"/>
<reference evidence="3" key="1">
    <citation type="submission" date="2016-10" db="EMBL/GenBank/DDBJ databases">
        <authorList>
            <person name="Varghese N."/>
            <person name="Submissions S."/>
        </authorList>
    </citation>
    <scope>NUCLEOTIDE SEQUENCE [LARGE SCALE GENOMIC DNA]</scope>
    <source>
        <strain evidence="3">JS21-1</strain>
    </source>
</reference>
<gene>
    <name evidence="2" type="ORF">SAMN05216382_1132</name>
</gene>
<evidence type="ECO:0000313" key="2">
    <source>
        <dbReference type="EMBL" id="SEK93093.1"/>
    </source>
</evidence>
<dbReference type="SMART" id="SM00972">
    <property type="entry name" value="SCPU"/>
    <property type="match status" value="1"/>
</dbReference>
<sequence>MTCLSRIARLVARIAATIGALFIGVAHSETQRSFQVSAAIVKGCVVAANGASQLGRIDFGTVAGTARGTLDAAMVSGGTSGIAIECTPDTDVTVTADMGENASGGVRRMKVGGGGTGFVAYQLFADGSSTAWTTQALAYRFAIGATKRTLPIVGRAQLTGAMAAGSYADTVRVTIAW</sequence>
<keyword evidence="2" id="KW-0946">Virion</keyword>
<proteinExistence type="predicted"/>
<evidence type="ECO:0000313" key="3">
    <source>
        <dbReference type="Proteomes" id="UP000199214"/>
    </source>
</evidence>
<protein>
    <submittedName>
        <fullName evidence="2">Spore coat protein U (SCPU) domain-containing protein</fullName>
    </submittedName>
</protein>
<dbReference type="PANTHER" id="PTHR37089:SF3">
    <property type="entry name" value="EXPORTED PROTEIN"/>
    <property type="match status" value="1"/>
</dbReference>
<dbReference type="Proteomes" id="UP000199214">
    <property type="component" value="Unassembled WGS sequence"/>
</dbReference>
<dbReference type="EMBL" id="FNZZ01000002">
    <property type="protein sequence ID" value="SEK93093.1"/>
    <property type="molecule type" value="Genomic_DNA"/>
</dbReference>
<feature type="domain" description="Spore coat protein U/FanG" evidence="1">
    <location>
        <begin position="32"/>
        <end position="174"/>
    </location>
</feature>
<name>A0A1H7L200_9SPHN</name>
<keyword evidence="2" id="KW-0167">Capsid protein</keyword>